<dbReference type="InterPro" id="IPR003759">
    <property type="entry name" value="Cbl-bd_cap"/>
</dbReference>
<dbReference type="Proteomes" id="UP001204746">
    <property type="component" value="Unassembled WGS sequence"/>
</dbReference>
<dbReference type="InterPro" id="IPR036724">
    <property type="entry name" value="Cobalamin-bd_sf"/>
</dbReference>
<feature type="domain" description="B12-binding" evidence="2">
    <location>
        <begin position="94"/>
        <end position="220"/>
    </location>
</feature>
<dbReference type="CDD" id="cd02065">
    <property type="entry name" value="B12-binding_like"/>
    <property type="match status" value="1"/>
</dbReference>
<accession>A0ABT1V599</accession>
<dbReference type="InterPro" id="IPR006158">
    <property type="entry name" value="Cobalamin-bd"/>
</dbReference>
<feature type="compositionally biased region" description="Low complexity" evidence="1">
    <location>
        <begin position="261"/>
        <end position="277"/>
    </location>
</feature>
<evidence type="ECO:0000256" key="1">
    <source>
        <dbReference type="SAM" id="MobiDB-lite"/>
    </source>
</evidence>
<dbReference type="EMBL" id="JANIAA010000021">
    <property type="protein sequence ID" value="MCQ8191969.1"/>
    <property type="molecule type" value="Genomic_DNA"/>
</dbReference>
<dbReference type="Pfam" id="PF02607">
    <property type="entry name" value="B12-binding_2"/>
    <property type="match status" value="1"/>
</dbReference>
<organism evidence="3 4">
    <name type="scientific">Streptomyces rugosispiralis</name>
    <dbReference type="NCBI Taxonomy" id="2967341"/>
    <lineage>
        <taxon>Bacteria</taxon>
        <taxon>Bacillati</taxon>
        <taxon>Actinomycetota</taxon>
        <taxon>Actinomycetes</taxon>
        <taxon>Kitasatosporales</taxon>
        <taxon>Streptomycetaceae</taxon>
        <taxon>Streptomyces</taxon>
    </lineage>
</organism>
<feature type="region of interest" description="Disordered" evidence="1">
    <location>
        <begin position="258"/>
        <end position="281"/>
    </location>
</feature>
<evidence type="ECO:0000313" key="4">
    <source>
        <dbReference type="Proteomes" id="UP001204746"/>
    </source>
</evidence>
<dbReference type="Pfam" id="PF02310">
    <property type="entry name" value="B12-binding"/>
    <property type="match status" value="1"/>
</dbReference>
<sequence>MNANGITDAVRADFDACLADADEGGALELAVGLVASGVSAEDVLLGLVAPAQVRVGERWASGEWTVAREHAATHVSRLTVDAAAAAAPVSGGSPGQVLVACGDGEWHVLPSHILAEVLRLRGFQVRSLGGSVSPGELLSCVHQTGPDVVALSCTLTFNLPHAHRQIETCRCAGVPVMAGGPGFGPEGTWAYALGADLYAADARDAAEALLRRWPPVRCGRSSVQAAAVEEYAVLVRRRPELLAHLAYVLRDVFPGLRARSDSPSSTDSPGTSGSSDTSVREHEEGTDFLGRLLDSLAAAVFVDDDRVFTGQLAFATAYFSARSVEPRCLVTMTDALADRLHGSPRTLDTLAAGRRSLVTRETDSRRPE</sequence>
<evidence type="ECO:0000259" key="2">
    <source>
        <dbReference type="PROSITE" id="PS51332"/>
    </source>
</evidence>
<dbReference type="PROSITE" id="PS51332">
    <property type="entry name" value="B12_BINDING"/>
    <property type="match status" value="1"/>
</dbReference>
<protein>
    <submittedName>
        <fullName evidence="3">Cobalamin-dependent protein</fullName>
    </submittedName>
</protein>
<dbReference type="SUPFAM" id="SSF52242">
    <property type="entry name" value="Cobalamin (vitamin B12)-binding domain"/>
    <property type="match status" value="1"/>
</dbReference>
<dbReference type="InterPro" id="IPR036594">
    <property type="entry name" value="Meth_synthase_dom"/>
</dbReference>
<name>A0ABT1V599_9ACTN</name>
<gene>
    <name evidence="3" type="ORF">NP777_27570</name>
</gene>
<keyword evidence="4" id="KW-1185">Reference proteome</keyword>
<dbReference type="Gene3D" id="3.40.50.280">
    <property type="entry name" value="Cobalamin-binding domain"/>
    <property type="match status" value="1"/>
</dbReference>
<proteinExistence type="predicted"/>
<reference evidence="3 4" key="1">
    <citation type="submission" date="2022-07" db="EMBL/GenBank/DDBJ databases">
        <authorList>
            <person name="Phongsopitanun W."/>
            <person name="Tanasupawat S."/>
        </authorList>
    </citation>
    <scope>NUCLEOTIDE SEQUENCE [LARGE SCALE GENOMIC DNA]</scope>
    <source>
        <strain evidence="3 4">RCU-064</strain>
    </source>
</reference>
<dbReference type="Gene3D" id="1.10.1240.10">
    <property type="entry name" value="Methionine synthase domain"/>
    <property type="match status" value="1"/>
</dbReference>
<evidence type="ECO:0000313" key="3">
    <source>
        <dbReference type="EMBL" id="MCQ8191969.1"/>
    </source>
</evidence>
<dbReference type="RefSeq" id="WP_256652885.1">
    <property type="nucleotide sequence ID" value="NZ_JANIAA010000021.1"/>
</dbReference>
<comment type="caution">
    <text evidence="3">The sequence shown here is derived from an EMBL/GenBank/DDBJ whole genome shotgun (WGS) entry which is preliminary data.</text>
</comment>